<keyword evidence="3" id="KW-1185">Reference proteome</keyword>
<gene>
    <name evidence="2" type="ORF">AABB29_08100</name>
</gene>
<keyword evidence="1" id="KW-0732">Signal</keyword>
<feature type="chain" id="PRO_5045113342" evidence="1">
    <location>
        <begin position="22"/>
        <end position="168"/>
    </location>
</feature>
<reference evidence="3" key="1">
    <citation type="submission" date="2024-04" db="EMBL/GenBank/DDBJ databases">
        <title>Phylogenomic analyses of a clade within the roseobacter group suggest taxonomic reassignments of species of the genera Aestuariivita, Citreicella, Loktanella, Nautella, Pelagibaca, Ruegeria, Thalassobius, Thiobacimonas and Tropicibacter, and the proposal o.</title>
        <authorList>
            <person name="Jeon C.O."/>
        </authorList>
    </citation>
    <scope>NUCLEOTIDE SEQUENCE [LARGE SCALE GENOMIC DNA]</scope>
    <source>
        <strain evidence="3">BS5-3</strain>
    </source>
</reference>
<sequence>MKHSLAIAALIISLVPSLAIAQDAFDDATGAYVLAQNRDYTDVIGGLQATNYDIEDVSTTLLGRTMIVANNGLHRREIVVSRATGEILSDVLLDMPIDDDAAALQAAMAAGSEPVPEDDGISFDISGSVTVGINSGSGAYGSGSVSASQDNIGGSGVDATVTYSRGFD</sequence>
<feature type="signal peptide" evidence="1">
    <location>
        <begin position="1"/>
        <end position="21"/>
    </location>
</feature>
<proteinExistence type="predicted"/>
<organism evidence="2 3">
    <name type="scientific">Yoonia phaeophyticola</name>
    <dbReference type="NCBI Taxonomy" id="3137369"/>
    <lineage>
        <taxon>Bacteria</taxon>
        <taxon>Pseudomonadati</taxon>
        <taxon>Pseudomonadota</taxon>
        <taxon>Alphaproteobacteria</taxon>
        <taxon>Rhodobacterales</taxon>
        <taxon>Paracoccaceae</taxon>
        <taxon>Yoonia</taxon>
    </lineage>
</organism>
<evidence type="ECO:0000313" key="3">
    <source>
        <dbReference type="Proteomes" id="UP001440612"/>
    </source>
</evidence>
<evidence type="ECO:0000313" key="2">
    <source>
        <dbReference type="EMBL" id="WZC50565.1"/>
    </source>
</evidence>
<dbReference type="Proteomes" id="UP001440612">
    <property type="component" value="Chromosome"/>
</dbReference>
<accession>A0ABZ2VB26</accession>
<protein>
    <submittedName>
        <fullName evidence="2">Uncharacterized protein</fullName>
    </submittedName>
</protein>
<dbReference type="EMBL" id="CP150951">
    <property type="protein sequence ID" value="WZC50565.1"/>
    <property type="molecule type" value="Genomic_DNA"/>
</dbReference>
<name>A0ABZ2VB26_9RHOB</name>
<evidence type="ECO:0000256" key="1">
    <source>
        <dbReference type="SAM" id="SignalP"/>
    </source>
</evidence>
<dbReference type="RefSeq" id="WP_341368667.1">
    <property type="nucleotide sequence ID" value="NZ_CP150951.2"/>
</dbReference>